<dbReference type="AlphaFoldDB" id="A0A9D1SZY1"/>
<comment type="similarity">
    <text evidence="5">Belongs to the protein N5-glutamine methyltransferase family. PrmC subfamily.</text>
</comment>
<organism evidence="7 8">
    <name type="scientific">Candidatus Aphodoplasma excrementigallinarum</name>
    <dbReference type="NCBI Taxonomy" id="2840673"/>
    <lineage>
        <taxon>Bacteria</taxon>
        <taxon>Bacillati</taxon>
        <taxon>Bacillota</taxon>
        <taxon>Clostridia</taxon>
        <taxon>Eubacteriales</taxon>
        <taxon>Candidatus Aphodoplasma</taxon>
    </lineage>
</organism>
<gene>
    <name evidence="5 7" type="primary">prmC</name>
    <name evidence="7" type="ORF">IAC74_05265</name>
</gene>
<keyword evidence="3 5" id="KW-0949">S-adenosyl-L-methionine</keyword>
<dbReference type="EC" id="2.1.1.297" evidence="5"/>
<comment type="function">
    <text evidence="5">Methylates the class 1 translation termination release factors RF1/PrfA and RF2/PrfB on the glutamine residue of the universally conserved GGQ motif.</text>
</comment>
<reference evidence="7" key="2">
    <citation type="journal article" date="2021" name="PeerJ">
        <title>Extensive microbial diversity within the chicken gut microbiome revealed by metagenomics and culture.</title>
        <authorList>
            <person name="Gilroy R."/>
            <person name="Ravi A."/>
            <person name="Getino M."/>
            <person name="Pursley I."/>
            <person name="Horton D.L."/>
            <person name="Alikhan N.F."/>
            <person name="Baker D."/>
            <person name="Gharbi K."/>
            <person name="Hall N."/>
            <person name="Watson M."/>
            <person name="Adriaenssens E.M."/>
            <person name="Foster-Nyarko E."/>
            <person name="Jarju S."/>
            <person name="Secka A."/>
            <person name="Antonio M."/>
            <person name="Oren A."/>
            <person name="Chaudhuri R.R."/>
            <person name="La Ragione R."/>
            <person name="Hildebrand F."/>
            <person name="Pallen M.J."/>
        </authorList>
    </citation>
    <scope>NUCLEOTIDE SEQUENCE</scope>
    <source>
        <strain evidence="7">4920</strain>
    </source>
</reference>
<evidence type="ECO:0000259" key="6">
    <source>
        <dbReference type="PROSITE" id="PS50943"/>
    </source>
</evidence>
<dbReference type="InterPro" id="IPR040758">
    <property type="entry name" value="PrmC_N"/>
</dbReference>
<comment type="caution">
    <text evidence="5">Lacks conserved residue(s) required for the propagation of feature annotation.</text>
</comment>
<dbReference type="Gene3D" id="1.10.8.10">
    <property type="entry name" value="DNA helicase RuvA subunit, C-terminal domain"/>
    <property type="match status" value="1"/>
</dbReference>
<feature type="domain" description="HTH cro/C1-type" evidence="6">
    <location>
        <begin position="16"/>
        <end position="41"/>
    </location>
</feature>
<dbReference type="Pfam" id="PF05175">
    <property type="entry name" value="MTS"/>
    <property type="match status" value="1"/>
</dbReference>
<dbReference type="PANTHER" id="PTHR18895:SF74">
    <property type="entry name" value="MTRF1L RELEASE FACTOR GLUTAMINE METHYLTRANSFERASE"/>
    <property type="match status" value="1"/>
</dbReference>
<dbReference type="InterPro" id="IPR002052">
    <property type="entry name" value="DNA_methylase_N6_adenine_CS"/>
</dbReference>
<protein>
    <recommendedName>
        <fullName evidence="5">Release factor glutamine methyltransferase</fullName>
        <shortName evidence="5">RF MTase</shortName>
        <ecNumber evidence="5">2.1.1.297</ecNumber>
    </recommendedName>
    <alternativeName>
        <fullName evidence="5">N5-glutamine methyltransferase PrmC</fullName>
    </alternativeName>
    <alternativeName>
        <fullName evidence="5">Protein-(glutamine-N5) MTase PrmC</fullName>
    </alternativeName>
    <alternativeName>
        <fullName evidence="5">Protein-glutamine N-methyltransferase PrmC</fullName>
    </alternativeName>
</protein>
<dbReference type="PANTHER" id="PTHR18895">
    <property type="entry name" value="HEMK METHYLTRANSFERASE"/>
    <property type="match status" value="1"/>
</dbReference>
<dbReference type="InterPro" id="IPR004556">
    <property type="entry name" value="HemK-like"/>
</dbReference>
<dbReference type="PROSITE" id="PS00092">
    <property type="entry name" value="N6_MTASE"/>
    <property type="match status" value="1"/>
</dbReference>
<dbReference type="NCBIfam" id="TIGR00536">
    <property type="entry name" value="hemK_fam"/>
    <property type="match status" value="1"/>
</dbReference>
<dbReference type="GO" id="GO:0102559">
    <property type="term" value="F:peptide chain release factor N(5)-glutamine methyltransferase activity"/>
    <property type="evidence" value="ECO:0007669"/>
    <property type="project" value="UniProtKB-EC"/>
</dbReference>
<feature type="binding site" evidence="5">
    <location>
        <position position="142"/>
    </location>
    <ligand>
        <name>S-adenosyl-L-methionine</name>
        <dbReference type="ChEBI" id="CHEBI:59789"/>
    </ligand>
</feature>
<dbReference type="InterPro" id="IPR001387">
    <property type="entry name" value="Cro/C1-type_HTH"/>
</dbReference>
<dbReference type="Proteomes" id="UP000886743">
    <property type="component" value="Unassembled WGS sequence"/>
</dbReference>
<evidence type="ECO:0000256" key="3">
    <source>
        <dbReference type="ARBA" id="ARBA00022691"/>
    </source>
</evidence>
<dbReference type="InterPro" id="IPR007848">
    <property type="entry name" value="Small_mtfrase_dom"/>
</dbReference>
<dbReference type="GO" id="GO:0003676">
    <property type="term" value="F:nucleic acid binding"/>
    <property type="evidence" value="ECO:0007669"/>
    <property type="project" value="InterPro"/>
</dbReference>
<dbReference type="InterPro" id="IPR050320">
    <property type="entry name" value="N5-glutamine_MTase"/>
</dbReference>
<comment type="catalytic activity">
    <reaction evidence="4 5">
        <text>L-glutaminyl-[peptide chain release factor] + S-adenosyl-L-methionine = N(5)-methyl-L-glutaminyl-[peptide chain release factor] + S-adenosyl-L-homocysteine + H(+)</text>
        <dbReference type="Rhea" id="RHEA:42896"/>
        <dbReference type="Rhea" id="RHEA-COMP:10271"/>
        <dbReference type="Rhea" id="RHEA-COMP:10272"/>
        <dbReference type="ChEBI" id="CHEBI:15378"/>
        <dbReference type="ChEBI" id="CHEBI:30011"/>
        <dbReference type="ChEBI" id="CHEBI:57856"/>
        <dbReference type="ChEBI" id="CHEBI:59789"/>
        <dbReference type="ChEBI" id="CHEBI:61891"/>
        <dbReference type="EC" id="2.1.1.297"/>
    </reaction>
</comment>
<dbReference type="SUPFAM" id="SSF53335">
    <property type="entry name" value="S-adenosyl-L-methionine-dependent methyltransferases"/>
    <property type="match status" value="1"/>
</dbReference>
<keyword evidence="2 5" id="KW-0808">Transferase</keyword>
<dbReference type="InterPro" id="IPR029063">
    <property type="entry name" value="SAM-dependent_MTases_sf"/>
</dbReference>
<feature type="binding site" evidence="5">
    <location>
        <position position="186"/>
    </location>
    <ligand>
        <name>S-adenosyl-L-methionine</name>
        <dbReference type="ChEBI" id="CHEBI:59789"/>
    </ligand>
</feature>
<dbReference type="EMBL" id="DVOF01000149">
    <property type="protein sequence ID" value="HIV02965.1"/>
    <property type="molecule type" value="Genomic_DNA"/>
</dbReference>
<reference evidence="7" key="1">
    <citation type="submission" date="2020-10" db="EMBL/GenBank/DDBJ databases">
        <authorList>
            <person name="Gilroy R."/>
        </authorList>
    </citation>
    <scope>NUCLEOTIDE SEQUENCE</scope>
    <source>
        <strain evidence="7">4920</strain>
    </source>
</reference>
<dbReference type="PROSITE" id="PS50943">
    <property type="entry name" value="HTH_CROC1"/>
    <property type="match status" value="1"/>
</dbReference>
<evidence type="ECO:0000256" key="1">
    <source>
        <dbReference type="ARBA" id="ARBA00022603"/>
    </source>
</evidence>
<accession>A0A9D1SZY1</accession>
<keyword evidence="1 5" id="KW-0489">Methyltransferase</keyword>
<evidence type="ECO:0000256" key="2">
    <source>
        <dbReference type="ARBA" id="ARBA00022679"/>
    </source>
</evidence>
<dbReference type="CDD" id="cd02440">
    <property type="entry name" value="AdoMet_MTases"/>
    <property type="match status" value="1"/>
</dbReference>
<evidence type="ECO:0000256" key="4">
    <source>
        <dbReference type="ARBA" id="ARBA00048391"/>
    </source>
</evidence>
<feature type="binding site" evidence="5">
    <location>
        <begin position="186"/>
        <end position="189"/>
    </location>
    <ligand>
        <name>substrate</name>
    </ligand>
</feature>
<dbReference type="GO" id="GO:0032259">
    <property type="term" value="P:methylation"/>
    <property type="evidence" value="ECO:0007669"/>
    <property type="project" value="UniProtKB-KW"/>
</dbReference>
<evidence type="ECO:0000313" key="7">
    <source>
        <dbReference type="EMBL" id="HIV02965.1"/>
    </source>
</evidence>
<name>A0A9D1SZY1_9FIRM</name>
<dbReference type="NCBIfam" id="TIGR03534">
    <property type="entry name" value="RF_mod_PrmC"/>
    <property type="match status" value="1"/>
</dbReference>
<sequence length="280" mass="30250">MVIRAALDEAARCLKEKGNSTPRLDAAVLLCHVLGKDRGYLITHDQERLAPAAETKYREIVAKRAEGMPAAYLTGEKEFMSLSFAVNEHVLIPRSDTETLVEAILEENELGTPRIADLCCGSGCIGVSLAYYIPGALVTMVDVSEDAVEVAQQNAVRHGVGARCRFVCADLLCEQVAGEFDIVVSNPPYIETAEIAALERDVAEYEPRLALDGGADGLVFYRRLAQLAPAMLRPGGLLALEVGHKQAGAVMELLAADFHDRETVCDLAGIRRVVMGRKNG</sequence>
<comment type="caution">
    <text evidence="7">The sequence shown here is derived from an EMBL/GenBank/DDBJ whole genome shotgun (WGS) entry which is preliminary data.</text>
</comment>
<evidence type="ECO:0000313" key="8">
    <source>
        <dbReference type="Proteomes" id="UP000886743"/>
    </source>
</evidence>
<dbReference type="Pfam" id="PF17827">
    <property type="entry name" value="PrmC_N"/>
    <property type="match status" value="1"/>
</dbReference>
<dbReference type="HAMAP" id="MF_02126">
    <property type="entry name" value="RF_methyltr_PrmC"/>
    <property type="match status" value="1"/>
</dbReference>
<dbReference type="InterPro" id="IPR019874">
    <property type="entry name" value="RF_methyltr_PrmC"/>
</dbReference>
<proteinExistence type="inferred from homology"/>
<dbReference type="Gene3D" id="3.40.50.150">
    <property type="entry name" value="Vaccinia Virus protein VP39"/>
    <property type="match status" value="1"/>
</dbReference>
<evidence type="ECO:0000256" key="5">
    <source>
        <dbReference type="HAMAP-Rule" id="MF_02126"/>
    </source>
</evidence>